<sequence>MLYKDLKKDDVYRWLGELSPAPRLEFLCGLLDLCNPLELRFLASCLEELARKDYHSLKDAETKGNSTADLANLTNLTDEVVRSKLIVSVALLYSDNREAASVLFSILTYIDTIMHNYGLQLLGRTGDEFLLLYTMASNHPAFTFHQKQALRSELWEIANLAGEEDAPSDGESDTSDEKCSPQHEENLRASDGVCKGVVEGHLSQSDSFICSLCTRSSNLPVSIERIERKLVKKKSDRQVEYLLEVIWSNGVKNSLMKTQLELREFFAKLPQTLSENGLDIVGILPSSVSRNAMMMQSIATHERKPSQSANGCDGWSVGRISRRDRVSSRWCGQPTPWPTKEEQTEMAKTVSPGHSILPKEEVAGKG</sequence>
<proteinExistence type="predicted"/>
<evidence type="ECO:0000256" key="1">
    <source>
        <dbReference type="SAM" id="MobiDB-lite"/>
    </source>
</evidence>
<dbReference type="AlphaFoldDB" id="A0A8C4R4N8"/>
<evidence type="ECO:0008006" key="6">
    <source>
        <dbReference type="Google" id="ProtNLM"/>
    </source>
</evidence>
<dbReference type="Ensembl" id="ENSEBUT00000024707.1">
    <property type="protein sequence ID" value="ENSEBUP00000024131.1"/>
    <property type="gene ID" value="ENSEBUG00000014854.1"/>
</dbReference>
<organism evidence="4 5">
    <name type="scientific">Eptatretus burgeri</name>
    <name type="common">Inshore hagfish</name>
    <dbReference type="NCBI Taxonomy" id="7764"/>
    <lineage>
        <taxon>Eukaryota</taxon>
        <taxon>Metazoa</taxon>
        <taxon>Chordata</taxon>
        <taxon>Craniata</taxon>
        <taxon>Vertebrata</taxon>
        <taxon>Cyclostomata</taxon>
        <taxon>Myxini</taxon>
        <taxon>Myxiniformes</taxon>
        <taxon>Myxinidae</taxon>
        <taxon>Eptatretinae</taxon>
        <taxon>Eptatretus</taxon>
    </lineage>
</organism>
<dbReference type="Proteomes" id="UP000694388">
    <property type="component" value="Unplaced"/>
</dbReference>
<evidence type="ECO:0000313" key="4">
    <source>
        <dbReference type="Ensembl" id="ENSEBUP00000024131.1"/>
    </source>
</evidence>
<dbReference type="PANTHER" id="PTHR16195">
    <property type="entry name" value="ZINC FINGER CCHC DOMAIN CONTAINING PROTEIN"/>
    <property type="match status" value="1"/>
</dbReference>
<reference evidence="4" key="1">
    <citation type="submission" date="2025-05" db="UniProtKB">
        <authorList>
            <consortium name="Ensembl"/>
        </authorList>
    </citation>
    <scope>IDENTIFICATION</scope>
</reference>
<feature type="compositionally biased region" description="Basic and acidic residues" evidence="1">
    <location>
        <begin position="357"/>
        <end position="366"/>
    </location>
</feature>
<dbReference type="InterPro" id="IPR058599">
    <property type="entry name" value="PHAT_Smg/ZCCHC2-like"/>
</dbReference>
<feature type="compositionally biased region" description="Acidic residues" evidence="1">
    <location>
        <begin position="163"/>
        <end position="174"/>
    </location>
</feature>
<feature type="domain" description="RNA-binding protein vts1-like alpha-helical" evidence="2">
    <location>
        <begin position="8"/>
        <end position="52"/>
    </location>
</feature>
<evidence type="ECO:0000259" key="3">
    <source>
        <dbReference type="Pfam" id="PF26034"/>
    </source>
</evidence>
<dbReference type="Pfam" id="PF25479">
    <property type="entry name" value="Vts1"/>
    <property type="match status" value="1"/>
</dbReference>
<accession>A0A8C4R4N8</accession>
<keyword evidence="5" id="KW-1185">Reference proteome</keyword>
<evidence type="ECO:0000259" key="2">
    <source>
        <dbReference type="Pfam" id="PF25479"/>
    </source>
</evidence>
<evidence type="ECO:0000313" key="5">
    <source>
        <dbReference type="Proteomes" id="UP000694388"/>
    </source>
</evidence>
<dbReference type="Ensembl" id="ENSEBUT00000024693.1">
    <property type="protein sequence ID" value="ENSEBUP00000024117.1"/>
    <property type="gene ID" value="ENSEBUG00000014854.1"/>
</dbReference>
<dbReference type="PANTHER" id="PTHR16195:SF16">
    <property type="entry name" value="ZINC FINGER CCHC DOMAIN-CONTAINING PROTEIN 14"/>
    <property type="match status" value="1"/>
</dbReference>
<feature type="region of interest" description="Disordered" evidence="1">
    <location>
        <begin position="328"/>
        <end position="366"/>
    </location>
</feature>
<dbReference type="Pfam" id="PF26034">
    <property type="entry name" value="PHAT_SMAUG"/>
    <property type="match status" value="1"/>
</dbReference>
<feature type="region of interest" description="Disordered" evidence="1">
    <location>
        <begin position="163"/>
        <end position="185"/>
    </location>
</feature>
<dbReference type="InterPro" id="IPR057327">
    <property type="entry name" value="Vts1_dom"/>
</dbReference>
<feature type="compositionally biased region" description="Basic and acidic residues" evidence="1">
    <location>
        <begin position="175"/>
        <end position="185"/>
    </location>
</feature>
<protein>
    <recommendedName>
        <fullName evidence="6">Zinc finger CCHC domain-containing protein 2</fullName>
    </recommendedName>
</protein>
<dbReference type="GeneTree" id="ENSGT00520000055637"/>
<dbReference type="InterPro" id="IPR042344">
    <property type="entry name" value="ZCCHC14"/>
</dbReference>
<name>A0A8C4R4N8_EPTBU</name>
<feature type="domain" description="SMAUG/ZCCHC2-like PHAT" evidence="3">
    <location>
        <begin position="57"/>
        <end position="159"/>
    </location>
</feature>